<accession>A0A0A1WAL2</accession>
<evidence type="ECO:0000313" key="3">
    <source>
        <dbReference type="Proteomes" id="UP000032305"/>
    </source>
</evidence>
<sequence length="373" mass="41954">MINWNDPESWPCPIPGFQSVPQIFEALGRKMSPDGEWTGLERQMIRPDPLPKPADVFQPQDEQYHKIRYSPGASYPSSIDNPGLKPEDRIADFIAYNHYSARAALLAGVSDTIDRNITFAEWSVAYDRSEMEQLRWQRAAVLREKVFVWMHRRAAAGNLVFRVFDWSTGATTVLKRDVWQCTFDVARARFLRGAISPIYPNSPAPKDQASLQIFNSTFTADIYAEDKNVIEMLRDSIYEKHPTSPDALIELRAQALLQAANPPTQPDVSEIDDSQPSITAPPPLPKKRGPKPRYDWRSAEAALMEMDGTEDIFARIISGEVPQAVAENYMASWFNARGKEPAESSVRASVTAMIQHRRDSNAAKASNKADNSN</sequence>
<gene>
    <name evidence="2" type="ORF">SP5_070_00620</name>
</gene>
<keyword evidence="3" id="KW-1185">Reference proteome</keyword>
<dbReference type="EMBL" id="BBPI01000070">
    <property type="protein sequence ID" value="GAM01979.1"/>
    <property type="molecule type" value="Genomic_DNA"/>
</dbReference>
<reference evidence="2 3" key="1">
    <citation type="submission" date="2014-11" db="EMBL/GenBank/DDBJ databases">
        <title>Whole genome shotgun sequence of Sphingomonas parapaucimobilis NBRC 15100.</title>
        <authorList>
            <person name="Katano-Makiyama Y."/>
            <person name="Hosoyama A."/>
            <person name="Hashimoto M."/>
            <person name="Hosoyama Y."/>
            <person name="Noguchi M."/>
            <person name="Numata M."/>
            <person name="Tsuchikane K."/>
            <person name="Hirakata S."/>
            <person name="Uohara A."/>
            <person name="Shimodaira J."/>
            <person name="Ohji S."/>
            <person name="Ichikawa N."/>
            <person name="Kimura A."/>
            <person name="Yamazoe A."/>
            <person name="Fujita N."/>
        </authorList>
    </citation>
    <scope>NUCLEOTIDE SEQUENCE [LARGE SCALE GENOMIC DNA]</scope>
    <source>
        <strain evidence="2 3">NBRC 15100</strain>
    </source>
</reference>
<evidence type="ECO:0000256" key="1">
    <source>
        <dbReference type="SAM" id="MobiDB-lite"/>
    </source>
</evidence>
<dbReference type="Proteomes" id="UP000032305">
    <property type="component" value="Unassembled WGS sequence"/>
</dbReference>
<proteinExistence type="predicted"/>
<dbReference type="OrthoDB" id="9994106at2"/>
<evidence type="ECO:0000313" key="2">
    <source>
        <dbReference type="EMBL" id="GAM01979.1"/>
    </source>
</evidence>
<feature type="region of interest" description="Disordered" evidence="1">
    <location>
        <begin position="260"/>
        <end position="293"/>
    </location>
</feature>
<protein>
    <submittedName>
        <fullName evidence="2">Uncharacterized protein</fullName>
    </submittedName>
</protein>
<comment type="caution">
    <text evidence="2">The sequence shown here is derived from an EMBL/GenBank/DDBJ whole genome shotgun (WGS) entry which is preliminary data.</text>
</comment>
<organism evidence="2 3">
    <name type="scientific">Sphingomonas parapaucimobilis NBRC 15100</name>
    <dbReference type="NCBI Taxonomy" id="1219049"/>
    <lineage>
        <taxon>Bacteria</taxon>
        <taxon>Pseudomonadati</taxon>
        <taxon>Pseudomonadota</taxon>
        <taxon>Alphaproteobacteria</taxon>
        <taxon>Sphingomonadales</taxon>
        <taxon>Sphingomonadaceae</taxon>
        <taxon>Sphingomonas</taxon>
    </lineage>
</organism>
<name>A0A0A1WAL2_9SPHN</name>
<dbReference type="AlphaFoldDB" id="A0A0A1WAL2"/>
<dbReference type="RefSeq" id="WP_157013734.1">
    <property type="nucleotide sequence ID" value="NZ_BBPI01000070.1"/>
</dbReference>